<dbReference type="InterPro" id="IPR001296">
    <property type="entry name" value="Glyco_trans_1"/>
</dbReference>
<organism evidence="2 3">
    <name type="scientific">Shewanella hanedai</name>
    <name type="common">Alteromonas hanedai</name>
    <dbReference type="NCBI Taxonomy" id="25"/>
    <lineage>
        <taxon>Bacteria</taxon>
        <taxon>Pseudomonadati</taxon>
        <taxon>Pseudomonadota</taxon>
        <taxon>Gammaproteobacteria</taxon>
        <taxon>Alteromonadales</taxon>
        <taxon>Shewanellaceae</taxon>
        <taxon>Shewanella</taxon>
    </lineage>
</organism>
<dbReference type="Proteomes" id="UP000318126">
    <property type="component" value="Unassembled WGS sequence"/>
</dbReference>
<dbReference type="EMBL" id="VKGK01000017">
    <property type="protein sequence ID" value="TRY13685.1"/>
    <property type="molecule type" value="Genomic_DNA"/>
</dbReference>
<evidence type="ECO:0000313" key="3">
    <source>
        <dbReference type="Proteomes" id="UP000318126"/>
    </source>
</evidence>
<dbReference type="Pfam" id="PF00534">
    <property type="entry name" value="Glycos_transf_1"/>
    <property type="match status" value="1"/>
</dbReference>
<dbReference type="CDD" id="cd03801">
    <property type="entry name" value="GT4_PimA-like"/>
    <property type="match status" value="1"/>
</dbReference>
<dbReference type="GO" id="GO:1901135">
    <property type="term" value="P:carbohydrate derivative metabolic process"/>
    <property type="evidence" value="ECO:0007669"/>
    <property type="project" value="UniProtKB-ARBA"/>
</dbReference>
<dbReference type="RefSeq" id="WP_144040915.1">
    <property type="nucleotide sequence ID" value="NZ_BMPL01000038.1"/>
</dbReference>
<dbReference type="PANTHER" id="PTHR12526">
    <property type="entry name" value="GLYCOSYLTRANSFERASE"/>
    <property type="match status" value="1"/>
</dbReference>
<accession>A0A553JMJ1</accession>
<name>A0A553JMJ1_SHEHA</name>
<sequence length="369" mass="43192">MNILLVNDFEKNGGAETVFNEQFKLLKSKNINVYKYVYQSSKINALSYIFNIKALIGLLRFVRKNEINVVWIHNFYHLLSPSILAIKYFSDVKIIYTAHDFHLVCANPSFQFFEQKNGYNFKRFTFKDLLTKRLDRRGAVYSTLRKVQWFLNYKLLKLHRNIDVVTAPSTFLLGKIETVHKNVKLLRNPLIKPLEASFKVEYDDRLSLLYIGRLSDDKGVLEFLDQVENSKYIKDIIIVGDGPQYEILKSRFKNNFIIKFVGRIENTEISNYILQSDLLFLSSLWYENAPMTILEAAQYKKQILLNDIGSLSCFGRQVGNACYFNMEVRNVDEVLSQLVNRKFVVNLNNREFCYDKYFNDINSILNCVG</sequence>
<gene>
    <name evidence="2" type="ORF">FN961_14595</name>
</gene>
<keyword evidence="3" id="KW-1185">Reference proteome</keyword>
<dbReference type="SUPFAM" id="SSF53756">
    <property type="entry name" value="UDP-Glycosyltransferase/glycogen phosphorylase"/>
    <property type="match status" value="1"/>
</dbReference>
<protein>
    <submittedName>
        <fullName evidence="2">Glycosyltransferase family 4 protein</fullName>
    </submittedName>
</protein>
<comment type="caution">
    <text evidence="2">The sequence shown here is derived from an EMBL/GenBank/DDBJ whole genome shotgun (WGS) entry which is preliminary data.</text>
</comment>
<evidence type="ECO:0000259" key="1">
    <source>
        <dbReference type="Pfam" id="PF00534"/>
    </source>
</evidence>
<keyword evidence="2" id="KW-0808">Transferase</keyword>
<proteinExistence type="predicted"/>
<reference evidence="3" key="1">
    <citation type="submission" date="2019-07" db="EMBL/GenBank/DDBJ databases">
        <title>Shewanella sp. YLB-08 draft genomic sequence.</title>
        <authorList>
            <person name="Yu L."/>
        </authorList>
    </citation>
    <scope>NUCLEOTIDE SEQUENCE [LARGE SCALE GENOMIC DNA]</scope>
    <source>
        <strain evidence="3">JCM 20706</strain>
    </source>
</reference>
<dbReference type="Gene3D" id="3.40.50.2000">
    <property type="entry name" value="Glycogen Phosphorylase B"/>
    <property type="match status" value="2"/>
</dbReference>
<dbReference type="OrthoDB" id="9062832at2"/>
<dbReference type="GO" id="GO:0016757">
    <property type="term" value="F:glycosyltransferase activity"/>
    <property type="evidence" value="ECO:0007669"/>
    <property type="project" value="InterPro"/>
</dbReference>
<feature type="domain" description="Glycosyl transferase family 1" evidence="1">
    <location>
        <begin position="201"/>
        <end position="310"/>
    </location>
</feature>
<dbReference type="AlphaFoldDB" id="A0A553JMJ1"/>
<evidence type="ECO:0000313" key="2">
    <source>
        <dbReference type="EMBL" id="TRY13685.1"/>
    </source>
</evidence>